<keyword evidence="2" id="KW-0488">Methylation</keyword>
<feature type="transmembrane region" description="Helical" evidence="6">
    <location>
        <begin position="21"/>
        <end position="40"/>
    </location>
</feature>
<dbReference type="InterPro" id="IPR045584">
    <property type="entry name" value="Pilin-like"/>
</dbReference>
<dbReference type="PANTHER" id="PTHR30093">
    <property type="entry name" value="GENERAL SECRETION PATHWAY PROTEIN G"/>
    <property type="match status" value="1"/>
</dbReference>
<keyword evidence="5 6" id="KW-0472">Membrane</keyword>
<dbReference type="Proteomes" id="UP000800981">
    <property type="component" value="Unassembled WGS sequence"/>
</dbReference>
<reference evidence="7 8" key="1">
    <citation type="submission" date="2020-03" db="EMBL/GenBank/DDBJ databases">
        <title>Two novel Motilibacter sp.</title>
        <authorList>
            <person name="Liu S."/>
        </authorList>
    </citation>
    <scope>NUCLEOTIDE SEQUENCE [LARGE SCALE GENOMIC DNA]</scope>
    <source>
        <strain evidence="7 8">E257</strain>
    </source>
</reference>
<evidence type="ECO:0000256" key="6">
    <source>
        <dbReference type="SAM" id="Phobius"/>
    </source>
</evidence>
<sequence>MLARLRNAQEKKDSGFTLIELLVVMIIIGILAAIAIPVFLSQKSKARETSAKSDVTSLSKEVAAYFVDGPAKLNVTGSSGSWTATETGTGASTPAWTTTGKLSSGNVIDSSTHVDAADNWCVAVKTSDSAIWTYSSTQGLKKLTTCTGVN</sequence>
<dbReference type="InterPro" id="IPR012902">
    <property type="entry name" value="N_methyl_site"/>
</dbReference>
<dbReference type="NCBIfam" id="TIGR02532">
    <property type="entry name" value="IV_pilin_GFxxxE"/>
    <property type="match status" value="1"/>
</dbReference>
<evidence type="ECO:0000313" key="7">
    <source>
        <dbReference type="EMBL" id="NHC14006.1"/>
    </source>
</evidence>
<dbReference type="PRINTS" id="PR00813">
    <property type="entry name" value="BCTERIALGSPG"/>
</dbReference>
<comment type="caution">
    <text evidence="7">The sequence shown here is derived from an EMBL/GenBank/DDBJ whole genome shotgun (WGS) entry which is preliminary data.</text>
</comment>
<evidence type="ECO:0000256" key="2">
    <source>
        <dbReference type="ARBA" id="ARBA00022481"/>
    </source>
</evidence>
<comment type="subcellular location">
    <subcellularLocation>
        <location evidence="1">Membrane</location>
        <topology evidence="1">Single-pass membrane protein</topology>
    </subcellularLocation>
</comment>
<dbReference type="PANTHER" id="PTHR30093:SF44">
    <property type="entry name" value="TYPE II SECRETION SYSTEM CORE PROTEIN G"/>
    <property type="match status" value="1"/>
</dbReference>
<proteinExistence type="predicted"/>
<protein>
    <submittedName>
        <fullName evidence="7">Prepilin-type N-terminal cleavage/methylation domain-containing protein</fullName>
    </submittedName>
</protein>
<dbReference type="InterPro" id="IPR000983">
    <property type="entry name" value="Bac_GSPG_pilin"/>
</dbReference>
<dbReference type="EMBL" id="JAANNP010000003">
    <property type="protein sequence ID" value="NHC14006.1"/>
    <property type="molecule type" value="Genomic_DNA"/>
</dbReference>
<keyword evidence="4 6" id="KW-1133">Transmembrane helix</keyword>
<evidence type="ECO:0000256" key="5">
    <source>
        <dbReference type="ARBA" id="ARBA00023136"/>
    </source>
</evidence>
<organism evidence="7 8">
    <name type="scientific">Motilibacter deserti</name>
    <dbReference type="NCBI Taxonomy" id="2714956"/>
    <lineage>
        <taxon>Bacteria</taxon>
        <taxon>Bacillati</taxon>
        <taxon>Actinomycetota</taxon>
        <taxon>Actinomycetes</taxon>
        <taxon>Motilibacterales</taxon>
        <taxon>Motilibacteraceae</taxon>
        <taxon>Motilibacter</taxon>
    </lineage>
</organism>
<gene>
    <name evidence="7" type="ORF">G9H71_09460</name>
</gene>
<accession>A0ABX0GSZ7</accession>
<keyword evidence="3 6" id="KW-0812">Transmembrane</keyword>
<evidence type="ECO:0000256" key="1">
    <source>
        <dbReference type="ARBA" id="ARBA00004167"/>
    </source>
</evidence>
<dbReference type="RefSeq" id="WP_166281042.1">
    <property type="nucleotide sequence ID" value="NZ_JAANNP010000003.1"/>
</dbReference>
<dbReference type="Pfam" id="PF07963">
    <property type="entry name" value="N_methyl"/>
    <property type="match status" value="1"/>
</dbReference>
<evidence type="ECO:0000313" key="8">
    <source>
        <dbReference type="Proteomes" id="UP000800981"/>
    </source>
</evidence>
<dbReference type="Gene3D" id="3.30.700.10">
    <property type="entry name" value="Glycoprotein, Type 4 Pilin"/>
    <property type="match status" value="1"/>
</dbReference>
<name>A0ABX0GSZ7_9ACTN</name>
<evidence type="ECO:0000256" key="4">
    <source>
        <dbReference type="ARBA" id="ARBA00022989"/>
    </source>
</evidence>
<dbReference type="PROSITE" id="PS00409">
    <property type="entry name" value="PROKAR_NTER_METHYL"/>
    <property type="match status" value="1"/>
</dbReference>
<evidence type="ECO:0000256" key="3">
    <source>
        <dbReference type="ARBA" id="ARBA00022692"/>
    </source>
</evidence>
<dbReference type="SUPFAM" id="SSF54523">
    <property type="entry name" value="Pili subunits"/>
    <property type="match status" value="1"/>
</dbReference>
<keyword evidence="8" id="KW-1185">Reference proteome</keyword>